<dbReference type="GO" id="GO:0042254">
    <property type="term" value="P:ribosome biogenesis"/>
    <property type="evidence" value="ECO:0007669"/>
    <property type="project" value="InterPro"/>
</dbReference>
<name>A0A7J7MJR7_9MAGN</name>
<evidence type="ECO:0000256" key="4">
    <source>
        <dbReference type="ARBA" id="ARBA00022679"/>
    </source>
</evidence>
<organism evidence="7 8">
    <name type="scientific">Kingdonia uniflora</name>
    <dbReference type="NCBI Taxonomy" id="39325"/>
    <lineage>
        <taxon>Eukaryota</taxon>
        <taxon>Viridiplantae</taxon>
        <taxon>Streptophyta</taxon>
        <taxon>Embryophyta</taxon>
        <taxon>Tracheophyta</taxon>
        <taxon>Spermatophyta</taxon>
        <taxon>Magnoliopsida</taxon>
        <taxon>Ranunculales</taxon>
        <taxon>Circaeasteraceae</taxon>
        <taxon>Kingdonia</taxon>
    </lineage>
</organism>
<dbReference type="GO" id="GO:0005794">
    <property type="term" value="C:Golgi apparatus"/>
    <property type="evidence" value="ECO:0007669"/>
    <property type="project" value="TreeGrafter"/>
</dbReference>
<keyword evidence="3" id="KW-0328">Glycosyltransferase</keyword>
<dbReference type="PANTHER" id="PTHR13778:SF5">
    <property type="entry name" value="HEXOSYLTRANSFERASE"/>
    <property type="match status" value="1"/>
</dbReference>
<gene>
    <name evidence="7" type="ORF">GIB67_035777</name>
</gene>
<dbReference type="PANTHER" id="PTHR13778">
    <property type="entry name" value="GLYCOSYLTRANSFERASE 8 DOMAIN-CONTAINING PROTEIN"/>
    <property type="match status" value="1"/>
</dbReference>
<dbReference type="InterPro" id="IPR036756">
    <property type="entry name" value="H/ACA_rnp_Nop10_sf"/>
</dbReference>
<dbReference type="Pfam" id="PF01501">
    <property type="entry name" value="Glyco_transf_8"/>
    <property type="match status" value="1"/>
</dbReference>
<reference evidence="7 8" key="1">
    <citation type="journal article" date="2020" name="IScience">
        <title>Genome Sequencing of the Endangered Kingdonia uniflora (Circaeasteraceae, Ranunculales) Reveals Potential Mechanisms of Evolutionary Specialization.</title>
        <authorList>
            <person name="Sun Y."/>
            <person name="Deng T."/>
            <person name="Zhang A."/>
            <person name="Moore M.J."/>
            <person name="Landis J.B."/>
            <person name="Lin N."/>
            <person name="Zhang H."/>
            <person name="Zhang X."/>
            <person name="Huang J."/>
            <person name="Zhang X."/>
            <person name="Sun H."/>
            <person name="Wang H."/>
        </authorList>
    </citation>
    <scope>NUCLEOTIDE SEQUENCE [LARGE SCALE GENOMIC DNA]</scope>
    <source>
        <strain evidence="7">TB1705</strain>
        <tissue evidence="7">Leaf</tissue>
    </source>
</reference>
<dbReference type="GO" id="GO:0016757">
    <property type="term" value="F:glycosyltransferase activity"/>
    <property type="evidence" value="ECO:0007669"/>
    <property type="project" value="UniProtKB-KW"/>
</dbReference>
<sequence length="316" mass="35820">MASWRSAISLPLLGLLSFVLFHPISTPTGIRLTVIRKPALDFPVFREAPAFGNGESCGSADTHRIHIVMTFDANYLRGTMATILSILQHFTCPENVEFHFYLQDIIPVDVGRIIYLDSDIVVVDDIAKLWGAELDGNVVAAPEYCHANFTKYFTGAFWSDSALASTFDGRKPCYFNTGVMVIDVDKWRKGGYTQKVEGWMVVQKHKRIYHLGSLPPFLLVMAGNIKADDHRWNQHGLGGDNLEGKCRSLHPGPISLLHWIQENRYYCIISFFSISQFVLNFTPAARFSLDDKYSRQRFLLKKRFGLLPIQSPPPKY</sequence>
<protein>
    <recommendedName>
        <fullName evidence="5">Hexosyltransferase</fullName>
        <ecNumber evidence="5">2.4.1.-</ecNumber>
    </recommendedName>
</protein>
<comment type="pathway">
    <text evidence="1">Glycan metabolism; pectin biosynthesis.</text>
</comment>
<dbReference type="AlphaFoldDB" id="A0A7J7MJR7"/>
<evidence type="ECO:0000256" key="2">
    <source>
        <dbReference type="ARBA" id="ARBA00006351"/>
    </source>
</evidence>
<dbReference type="InterPro" id="IPR050748">
    <property type="entry name" value="Glycosyltrans_8_dom-fam"/>
</dbReference>
<feature type="signal peptide" evidence="6">
    <location>
        <begin position="1"/>
        <end position="21"/>
    </location>
</feature>
<keyword evidence="8" id="KW-1185">Reference proteome</keyword>
<dbReference type="Gene3D" id="3.90.550.10">
    <property type="entry name" value="Spore Coat Polysaccharide Biosynthesis Protein SpsA, Chain A"/>
    <property type="match status" value="1"/>
</dbReference>
<comment type="caution">
    <text evidence="7">The sequence shown here is derived from an EMBL/GenBank/DDBJ whole genome shotgun (WGS) entry which is preliminary data.</text>
</comment>
<keyword evidence="4" id="KW-0808">Transferase</keyword>
<dbReference type="SUPFAM" id="SSF53448">
    <property type="entry name" value="Nucleotide-diphospho-sugar transferases"/>
    <property type="match status" value="1"/>
</dbReference>
<dbReference type="InterPro" id="IPR029044">
    <property type="entry name" value="Nucleotide-diphossugar_trans"/>
</dbReference>
<dbReference type="SUPFAM" id="SSF144210">
    <property type="entry name" value="Nop10-like SnoRNP"/>
    <property type="match status" value="1"/>
</dbReference>
<evidence type="ECO:0000256" key="1">
    <source>
        <dbReference type="ARBA" id="ARBA00004877"/>
    </source>
</evidence>
<evidence type="ECO:0000256" key="5">
    <source>
        <dbReference type="RuleBase" id="RU362027"/>
    </source>
</evidence>
<dbReference type="GO" id="GO:0030515">
    <property type="term" value="F:snoRNA binding"/>
    <property type="evidence" value="ECO:0007669"/>
    <property type="project" value="InterPro"/>
</dbReference>
<dbReference type="EC" id="2.4.1.-" evidence="5"/>
<comment type="similarity">
    <text evidence="2 5">Belongs to the glycosyltransferase 8 family.</text>
</comment>
<evidence type="ECO:0000313" key="8">
    <source>
        <dbReference type="Proteomes" id="UP000541444"/>
    </source>
</evidence>
<dbReference type="EMBL" id="JACGCM010001441">
    <property type="protein sequence ID" value="KAF6155030.1"/>
    <property type="molecule type" value="Genomic_DNA"/>
</dbReference>
<proteinExistence type="inferred from homology"/>
<dbReference type="OrthoDB" id="411524at2759"/>
<keyword evidence="6" id="KW-0732">Signal</keyword>
<accession>A0A7J7MJR7</accession>
<evidence type="ECO:0000256" key="6">
    <source>
        <dbReference type="SAM" id="SignalP"/>
    </source>
</evidence>
<dbReference type="GO" id="GO:0001522">
    <property type="term" value="P:pseudouridine synthesis"/>
    <property type="evidence" value="ECO:0007669"/>
    <property type="project" value="InterPro"/>
</dbReference>
<evidence type="ECO:0000313" key="7">
    <source>
        <dbReference type="EMBL" id="KAF6155030.1"/>
    </source>
</evidence>
<evidence type="ECO:0000256" key="3">
    <source>
        <dbReference type="ARBA" id="ARBA00022676"/>
    </source>
</evidence>
<dbReference type="Proteomes" id="UP000541444">
    <property type="component" value="Unassembled WGS sequence"/>
</dbReference>
<feature type="chain" id="PRO_5029715465" description="Hexosyltransferase" evidence="6">
    <location>
        <begin position="22"/>
        <end position="316"/>
    </location>
</feature>
<dbReference type="InterPro" id="IPR002495">
    <property type="entry name" value="Glyco_trans_8"/>
</dbReference>